<keyword evidence="2" id="KW-1185">Reference proteome</keyword>
<proteinExistence type="predicted"/>
<organism evidence="1 2">
    <name type="scientific">Pseudomassariella vexata</name>
    <dbReference type="NCBI Taxonomy" id="1141098"/>
    <lineage>
        <taxon>Eukaryota</taxon>
        <taxon>Fungi</taxon>
        <taxon>Dikarya</taxon>
        <taxon>Ascomycota</taxon>
        <taxon>Pezizomycotina</taxon>
        <taxon>Sordariomycetes</taxon>
        <taxon>Xylariomycetidae</taxon>
        <taxon>Amphisphaeriales</taxon>
        <taxon>Pseudomassariaceae</taxon>
        <taxon>Pseudomassariella</taxon>
    </lineage>
</organism>
<protein>
    <submittedName>
        <fullName evidence="1">Uncharacterized protein</fullName>
    </submittedName>
</protein>
<name>A0A1Y2EAS3_9PEZI</name>
<dbReference type="RefSeq" id="XP_040718643.1">
    <property type="nucleotide sequence ID" value="XM_040861782.1"/>
</dbReference>
<dbReference type="Proteomes" id="UP000193689">
    <property type="component" value="Unassembled WGS sequence"/>
</dbReference>
<evidence type="ECO:0000313" key="1">
    <source>
        <dbReference type="EMBL" id="ORY68356.1"/>
    </source>
</evidence>
<reference evidence="1 2" key="1">
    <citation type="submission" date="2016-07" db="EMBL/GenBank/DDBJ databases">
        <title>Pervasive Adenine N6-methylation of Active Genes in Fungi.</title>
        <authorList>
            <consortium name="DOE Joint Genome Institute"/>
            <person name="Mondo S.J."/>
            <person name="Dannebaum R.O."/>
            <person name="Kuo R.C."/>
            <person name="Labutti K."/>
            <person name="Haridas S."/>
            <person name="Kuo A."/>
            <person name="Salamov A."/>
            <person name="Ahrendt S.R."/>
            <person name="Lipzen A."/>
            <person name="Sullivan W."/>
            <person name="Andreopoulos W.B."/>
            <person name="Clum A."/>
            <person name="Lindquist E."/>
            <person name="Daum C."/>
            <person name="Ramamoorthy G.K."/>
            <person name="Gryganskyi A."/>
            <person name="Culley D."/>
            <person name="Magnuson J.K."/>
            <person name="James T.Y."/>
            <person name="O'Malley M.A."/>
            <person name="Stajich J.E."/>
            <person name="Spatafora J.W."/>
            <person name="Visel A."/>
            <person name="Grigoriev I.V."/>
        </authorList>
    </citation>
    <scope>NUCLEOTIDE SEQUENCE [LARGE SCALE GENOMIC DNA]</scope>
    <source>
        <strain evidence="1 2">CBS 129021</strain>
    </source>
</reference>
<evidence type="ECO:0000313" key="2">
    <source>
        <dbReference type="Proteomes" id="UP000193689"/>
    </source>
</evidence>
<accession>A0A1Y2EAS3</accession>
<dbReference type="GeneID" id="63777994"/>
<dbReference type="InParanoid" id="A0A1Y2EAS3"/>
<dbReference type="OrthoDB" id="5333491at2759"/>
<dbReference type="AlphaFoldDB" id="A0A1Y2EAS3"/>
<dbReference type="EMBL" id="MCFJ01000003">
    <property type="protein sequence ID" value="ORY68356.1"/>
    <property type="molecule type" value="Genomic_DNA"/>
</dbReference>
<gene>
    <name evidence="1" type="ORF">BCR38DRAFT_455363</name>
</gene>
<sequence length="212" mass="24366">MDSMFFWTPNFSVKNLEHLTVHFGTGRPSSGCYFRDPSRAIRGPFYENAPPVSETEVPPGYGFSEEEDAEAAISFSLIGQRDWDGRVQEVLPDDDSLVPLIEAFGRACLQMPMLKLAELSTIITVPPELDTARCYEDRSPWGLWYFSPGTSPGTNYLEMDLAFSEDIQHRRLFWDVKRWRSDMDLQNLLRNIGSERYGKPLVERFVNTWIPT</sequence>
<comment type="caution">
    <text evidence="1">The sequence shown here is derived from an EMBL/GenBank/DDBJ whole genome shotgun (WGS) entry which is preliminary data.</text>
</comment>